<dbReference type="KEGG" id="whr:OG579_13555"/>
<evidence type="ECO:0000259" key="1">
    <source>
        <dbReference type="Pfam" id="PF13460"/>
    </source>
</evidence>
<gene>
    <name evidence="2" type="ORF">OG579_13555</name>
</gene>
<name>A0AAU4JY62_9NOCA</name>
<reference evidence="2 3" key="1">
    <citation type="submission" date="2022-10" db="EMBL/GenBank/DDBJ databases">
        <title>The complete genomes of actinobacterial strains from the NBC collection.</title>
        <authorList>
            <person name="Joergensen T.S."/>
            <person name="Alvarez Arevalo M."/>
            <person name="Sterndorff E.B."/>
            <person name="Faurdal D."/>
            <person name="Vuksanovic O."/>
            <person name="Mourched A.-S."/>
            <person name="Charusanti P."/>
            <person name="Shaw S."/>
            <person name="Blin K."/>
            <person name="Weber T."/>
        </authorList>
    </citation>
    <scope>NUCLEOTIDE SEQUENCE [LARGE SCALE GENOMIC DNA]</scope>
    <source>
        <strain evidence="2 3">NBC_00319</strain>
    </source>
</reference>
<evidence type="ECO:0000313" key="3">
    <source>
        <dbReference type="Proteomes" id="UP001432128"/>
    </source>
</evidence>
<accession>A0AAU4JY62</accession>
<dbReference type="Pfam" id="PF13460">
    <property type="entry name" value="NAD_binding_10"/>
    <property type="match status" value="1"/>
</dbReference>
<dbReference type="SUPFAM" id="SSF51735">
    <property type="entry name" value="NAD(P)-binding Rossmann-fold domains"/>
    <property type="match status" value="1"/>
</dbReference>
<dbReference type="InterPro" id="IPR036291">
    <property type="entry name" value="NAD(P)-bd_dom_sf"/>
</dbReference>
<dbReference type="EMBL" id="CP108021">
    <property type="protein sequence ID" value="WUM18760.1"/>
    <property type="molecule type" value="Genomic_DNA"/>
</dbReference>
<proteinExistence type="predicted"/>
<dbReference type="Proteomes" id="UP001432128">
    <property type="component" value="Chromosome"/>
</dbReference>
<dbReference type="RefSeq" id="WP_045821105.1">
    <property type="nucleotide sequence ID" value="NZ_CP108021.1"/>
</dbReference>
<feature type="domain" description="NAD(P)-binding" evidence="1">
    <location>
        <begin position="7"/>
        <end position="113"/>
    </location>
</feature>
<organism evidence="2 3">
    <name type="scientific">Williamsia herbipolensis</name>
    <dbReference type="NCBI Taxonomy" id="1603258"/>
    <lineage>
        <taxon>Bacteria</taxon>
        <taxon>Bacillati</taxon>
        <taxon>Actinomycetota</taxon>
        <taxon>Actinomycetes</taxon>
        <taxon>Mycobacteriales</taxon>
        <taxon>Nocardiaceae</taxon>
        <taxon>Williamsia</taxon>
    </lineage>
</organism>
<protein>
    <submittedName>
        <fullName evidence="2">NAD(P)H-binding protein</fullName>
    </submittedName>
</protein>
<keyword evidence="3" id="KW-1185">Reference proteome</keyword>
<dbReference type="InterPro" id="IPR051207">
    <property type="entry name" value="ComplexI_NDUFA9_subunit"/>
</dbReference>
<dbReference type="PANTHER" id="PTHR12126:SF11">
    <property type="entry name" value="NADH DEHYDROGENASE [UBIQUINONE] 1 ALPHA SUBCOMPLEX SUBUNIT 9, MITOCHONDRIAL"/>
    <property type="match status" value="1"/>
</dbReference>
<dbReference type="AlphaFoldDB" id="A0AAU4JY62"/>
<dbReference type="PANTHER" id="PTHR12126">
    <property type="entry name" value="NADH-UBIQUINONE OXIDOREDUCTASE 39 KDA SUBUNIT-RELATED"/>
    <property type="match status" value="1"/>
</dbReference>
<dbReference type="InterPro" id="IPR016040">
    <property type="entry name" value="NAD(P)-bd_dom"/>
</dbReference>
<evidence type="ECO:0000313" key="2">
    <source>
        <dbReference type="EMBL" id="WUM18760.1"/>
    </source>
</evidence>
<dbReference type="Gene3D" id="3.40.50.720">
    <property type="entry name" value="NAD(P)-binding Rossmann-like Domain"/>
    <property type="match status" value="1"/>
</dbReference>
<sequence>MRVLVTGATGYVGSRLITELLSAGHEVVAASRKPDGLAAFGWYDDVLPVALDATDRTAAATAFGAIGHVDVVYYLVHAIGQSDFRSTDNASARNVAEAARDAGVSRIVYLGGFVPDGEKLSEHLESRAEVADHLRVDDGPELVWLRAAVVVGAGSTSFELVRYLADRLPVIPLPAWADNKMDPISVRDICYYLVAAADPDTLPAGDYDVAGANKSSYRELLFAYLAAAHRRRIPLPLRGFGTGLASLVSSSLVPVPTGLTADLVASLDYPMYASEDRIRSIVPDPPGGLLTVTEAVERSVESGPALPVNKLTDIHHLADSDPVWAGGDLLRVRRVAATLIGSGGWDHVEKLGAGLVLSNGTAAGAVRTGVDLALSSFHKIAPRVGR</sequence>
<dbReference type="GO" id="GO:0044877">
    <property type="term" value="F:protein-containing complex binding"/>
    <property type="evidence" value="ECO:0007669"/>
    <property type="project" value="TreeGrafter"/>
</dbReference>